<dbReference type="Proteomes" id="UP001244341">
    <property type="component" value="Chromosome 16b"/>
</dbReference>
<gene>
    <name evidence="1" type="ORF">OEZ85_000025</name>
</gene>
<keyword evidence="2" id="KW-1185">Reference proteome</keyword>
<organism evidence="1 2">
    <name type="scientific">Tetradesmus obliquus</name>
    <name type="common">Green alga</name>
    <name type="synonym">Acutodesmus obliquus</name>
    <dbReference type="NCBI Taxonomy" id="3088"/>
    <lineage>
        <taxon>Eukaryota</taxon>
        <taxon>Viridiplantae</taxon>
        <taxon>Chlorophyta</taxon>
        <taxon>core chlorophytes</taxon>
        <taxon>Chlorophyceae</taxon>
        <taxon>CS clade</taxon>
        <taxon>Sphaeropleales</taxon>
        <taxon>Scenedesmaceae</taxon>
        <taxon>Tetradesmus</taxon>
    </lineage>
</organism>
<dbReference type="EMBL" id="CP126223">
    <property type="protein sequence ID" value="WIA23254.1"/>
    <property type="molecule type" value="Genomic_DNA"/>
</dbReference>
<reference evidence="1 2" key="1">
    <citation type="submission" date="2023-05" db="EMBL/GenBank/DDBJ databases">
        <title>A 100% complete, gapless, phased diploid assembly of the Scenedesmus obliquus UTEX 3031 genome.</title>
        <authorList>
            <person name="Biondi T.C."/>
            <person name="Hanschen E.R."/>
            <person name="Kwon T."/>
            <person name="Eng W."/>
            <person name="Kruse C.P.S."/>
            <person name="Koehler S.I."/>
            <person name="Kunde Y."/>
            <person name="Gleasner C.D."/>
            <person name="You Mak K.T."/>
            <person name="Polle J."/>
            <person name="Hovde B.T."/>
            <person name="Starkenburg S.R."/>
        </authorList>
    </citation>
    <scope>NUCLEOTIDE SEQUENCE [LARGE SCALE GENOMIC DNA]</scope>
    <source>
        <strain evidence="1 2">DOE0152z</strain>
    </source>
</reference>
<proteinExistence type="predicted"/>
<evidence type="ECO:0000313" key="2">
    <source>
        <dbReference type="Proteomes" id="UP001244341"/>
    </source>
</evidence>
<sequence>MLKASTPAVIYLVLQGTSVKAPALVTLAHVAPYTAALLVLPMLMVEGHALVTTYAAWRQALPAVILSGVVCHYPKPCGELFD</sequence>
<accession>A0ABY8UQP0</accession>
<protein>
    <recommendedName>
        <fullName evidence="3">Sugar phosphate transporter domain-containing protein</fullName>
    </recommendedName>
</protein>
<name>A0ABY8UQP0_TETOB</name>
<evidence type="ECO:0008006" key="3">
    <source>
        <dbReference type="Google" id="ProtNLM"/>
    </source>
</evidence>
<evidence type="ECO:0000313" key="1">
    <source>
        <dbReference type="EMBL" id="WIA23254.1"/>
    </source>
</evidence>